<feature type="domain" description="DUF6534" evidence="2">
    <location>
        <begin position="168"/>
        <end position="249"/>
    </location>
</feature>
<evidence type="ECO:0000256" key="1">
    <source>
        <dbReference type="SAM" id="Phobius"/>
    </source>
</evidence>
<dbReference type="InterPro" id="IPR045339">
    <property type="entry name" value="DUF6534"/>
</dbReference>
<dbReference type="PANTHER" id="PTHR40465">
    <property type="entry name" value="CHROMOSOME 1, WHOLE GENOME SHOTGUN SEQUENCE"/>
    <property type="match status" value="1"/>
</dbReference>
<evidence type="ECO:0000313" key="4">
    <source>
        <dbReference type="Proteomes" id="UP000823399"/>
    </source>
</evidence>
<name>A0A9P7FAM1_9AGAM</name>
<evidence type="ECO:0000259" key="2">
    <source>
        <dbReference type="Pfam" id="PF20152"/>
    </source>
</evidence>
<protein>
    <recommendedName>
        <fullName evidence="2">DUF6534 domain-containing protein</fullName>
    </recommendedName>
</protein>
<dbReference type="PANTHER" id="PTHR40465:SF1">
    <property type="entry name" value="DUF6534 DOMAIN-CONTAINING PROTEIN"/>
    <property type="match status" value="1"/>
</dbReference>
<proteinExistence type="predicted"/>
<feature type="transmembrane region" description="Helical" evidence="1">
    <location>
        <begin position="12"/>
        <end position="35"/>
    </location>
</feature>
<organism evidence="3 4">
    <name type="scientific">Suillus discolor</name>
    <dbReference type="NCBI Taxonomy" id="1912936"/>
    <lineage>
        <taxon>Eukaryota</taxon>
        <taxon>Fungi</taxon>
        <taxon>Dikarya</taxon>
        <taxon>Basidiomycota</taxon>
        <taxon>Agaricomycotina</taxon>
        <taxon>Agaricomycetes</taxon>
        <taxon>Agaricomycetidae</taxon>
        <taxon>Boletales</taxon>
        <taxon>Suillineae</taxon>
        <taxon>Suillaceae</taxon>
        <taxon>Suillus</taxon>
    </lineage>
</organism>
<comment type="caution">
    <text evidence="3">The sequence shown here is derived from an EMBL/GenBank/DDBJ whole genome shotgun (WGS) entry which is preliminary data.</text>
</comment>
<dbReference type="RefSeq" id="XP_041293949.1">
    <property type="nucleotide sequence ID" value="XM_041437008.1"/>
</dbReference>
<evidence type="ECO:0000313" key="3">
    <source>
        <dbReference type="EMBL" id="KAG2110271.1"/>
    </source>
</evidence>
<feature type="transmembrane region" description="Helical" evidence="1">
    <location>
        <begin position="155"/>
        <end position="176"/>
    </location>
</feature>
<dbReference type="GeneID" id="64699267"/>
<feature type="transmembrane region" description="Helical" evidence="1">
    <location>
        <begin position="196"/>
        <end position="221"/>
    </location>
</feature>
<feature type="transmembrane region" description="Helical" evidence="1">
    <location>
        <begin position="86"/>
        <end position="108"/>
    </location>
</feature>
<keyword evidence="1" id="KW-0812">Transmembrane</keyword>
<feature type="transmembrane region" description="Helical" evidence="1">
    <location>
        <begin position="120"/>
        <end position="143"/>
    </location>
</feature>
<dbReference type="Proteomes" id="UP000823399">
    <property type="component" value="Unassembled WGS sequence"/>
</dbReference>
<keyword evidence="4" id="KW-1185">Reference proteome</keyword>
<dbReference type="OrthoDB" id="3265526at2759"/>
<accession>A0A9P7FAM1</accession>
<keyword evidence="1" id="KW-0472">Membrane</keyword>
<gene>
    <name evidence="3" type="ORF">F5147DRAFT_689871</name>
</gene>
<dbReference type="AlphaFoldDB" id="A0A9P7FAM1"/>
<feature type="transmembrane region" description="Helical" evidence="1">
    <location>
        <begin position="47"/>
        <end position="66"/>
    </location>
</feature>
<keyword evidence="1" id="KW-1133">Transmembrane helix</keyword>
<sequence length="309" mass="34223">MPLTAAGISFGPLLVGFAVNTILYGALVTSGLVYFSSFKNDGPWIRLLVSTLLLLCTANVILQFVFLNDTLIIHFGDQYSLTRANWVFSILPGIAGVVSSLVQFFFAWRIRILTSSVWPVGIMVILASAAFLCGIGTTVAINMVPVFAQFHRFEIVFVIGLASSALDNLLITGLLVRSLSEHKTGFMDTDHIIKKIIRVTLQTGLLTAIWTLIDLAVYIALTDGMHLVFNESLAQFYTISLMSTLIARPRDHVYTDFTVVNGDQTERRIAQIPLECSRNTDRRRNSELVFDAVSLKKFNSVHVATDTQQ</sequence>
<reference evidence="3" key="1">
    <citation type="journal article" date="2020" name="New Phytol.">
        <title>Comparative genomics reveals dynamic genome evolution in host specialist ectomycorrhizal fungi.</title>
        <authorList>
            <person name="Lofgren L.A."/>
            <person name="Nguyen N.H."/>
            <person name="Vilgalys R."/>
            <person name="Ruytinx J."/>
            <person name="Liao H.L."/>
            <person name="Branco S."/>
            <person name="Kuo A."/>
            <person name="LaButti K."/>
            <person name="Lipzen A."/>
            <person name="Andreopoulos W."/>
            <person name="Pangilinan J."/>
            <person name="Riley R."/>
            <person name="Hundley H."/>
            <person name="Na H."/>
            <person name="Barry K."/>
            <person name="Grigoriev I.V."/>
            <person name="Stajich J.E."/>
            <person name="Kennedy P.G."/>
        </authorList>
    </citation>
    <scope>NUCLEOTIDE SEQUENCE</scope>
    <source>
        <strain evidence="3">FC423</strain>
    </source>
</reference>
<dbReference type="Pfam" id="PF20152">
    <property type="entry name" value="DUF6534"/>
    <property type="match status" value="1"/>
</dbReference>
<dbReference type="EMBL" id="JABBWM010000021">
    <property type="protein sequence ID" value="KAG2110271.1"/>
    <property type="molecule type" value="Genomic_DNA"/>
</dbReference>